<keyword evidence="3 4" id="KW-0862">Zinc</keyword>
<feature type="zinc finger region" description="C3H1-type" evidence="4">
    <location>
        <begin position="354"/>
        <end position="377"/>
    </location>
</feature>
<feature type="compositionally biased region" description="Polar residues" evidence="5">
    <location>
        <begin position="200"/>
        <end position="210"/>
    </location>
</feature>
<dbReference type="GO" id="GO:0005634">
    <property type="term" value="C:nucleus"/>
    <property type="evidence" value="ECO:0007669"/>
    <property type="project" value="TreeGrafter"/>
</dbReference>
<evidence type="ECO:0000313" key="7">
    <source>
        <dbReference type="EMBL" id="SCV74394.1"/>
    </source>
</evidence>
<evidence type="ECO:0000313" key="8">
    <source>
        <dbReference type="Proteomes" id="UP000198372"/>
    </source>
</evidence>
<name>A0A238FR91_9BASI</name>
<feature type="region of interest" description="Disordered" evidence="5">
    <location>
        <begin position="200"/>
        <end position="221"/>
    </location>
</feature>
<dbReference type="Gene3D" id="4.10.1000.10">
    <property type="entry name" value="Zinc finger, CCCH-type"/>
    <property type="match status" value="1"/>
</dbReference>
<dbReference type="Pfam" id="PF00642">
    <property type="entry name" value="zf-CCCH"/>
    <property type="match status" value="1"/>
</dbReference>
<feature type="domain" description="C3H1-type" evidence="6">
    <location>
        <begin position="354"/>
        <end position="377"/>
    </location>
</feature>
<sequence>MDEDAVQAEIARLSNAIAQHKAHVAATGEAPIYPATLNYGRESFRGRGATRGRGPRGWARGATSGHRNATWVAPTLAATSTSTSTSAAVTTPSSSIAPLTTARPAVPVGGFRNKTLVLNRDKSLSAPSTSTLTTTIKTESASTTPQASTSTSTTLASTATPTNPPRHAPMKEVLIDGVKFITDARAHKLIRKTSANTTPTVASLDTTSDPTKALTPRRTSVSGTTYIRTKNGNLISLDVARKRKELSDKKDFDAKKARLDRLVGIVNDVQSWRNGSGATRTRGSKRGGRGGAKRFVAISYAIRVFVIRELMLSVLYSTSTRPKSMKLCRFFQKTGQCTNGLRCRYIHDSHRVSICPNFLRSKCPLPSSTCALSHEPNAHRSPHCIHHPHCTRRPNCPFSHIDALPPLSESTICRPFVEYGWCELGEKCRSRHANECPRFSETGVCEEKGCRLPHVLRRRNDAKSADRAKKKDEAGGDDLGIDWNAGPEWTVGEKRKAEGQREETEVEVRGEKRRKAGLTFERNELAQNQDYVRLEVELDDSTDHDEDDDDEEEEEEEGDEEEEDEDVSSGDEEHPNEEAIDLDEAEAEDEDGDEEEEADEVEKDLLGGATDGNDDSYAGDMMSWIAHGADAGFDHGYEF</sequence>
<dbReference type="SMART" id="SM00356">
    <property type="entry name" value="ZnF_C3H1"/>
    <property type="match status" value="4"/>
</dbReference>
<dbReference type="PANTHER" id="PTHR46156">
    <property type="entry name" value="CCCH ZINGC FINGER"/>
    <property type="match status" value="1"/>
</dbReference>
<dbReference type="InterPro" id="IPR000571">
    <property type="entry name" value="Znf_CCCH"/>
</dbReference>
<dbReference type="Gene3D" id="6.10.250.3220">
    <property type="match status" value="2"/>
</dbReference>
<feature type="compositionally biased region" description="Low complexity" evidence="5">
    <location>
        <begin position="124"/>
        <end position="161"/>
    </location>
</feature>
<reference evidence="8" key="1">
    <citation type="submission" date="2016-09" db="EMBL/GenBank/DDBJ databases">
        <authorList>
            <person name="Jeantristanb JTB J.-T."/>
            <person name="Ricardo R."/>
        </authorList>
    </citation>
    <scope>NUCLEOTIDE SEQUENCE [LARGE SCALE GENOMIC DNA]</scope>
</reference>
<keyword evidence="8" id="KW-1185">Reference proteome</keyword>
<dbReference type="InterPro" id="IPR036855">
    <property type="entry name" value="Znf_CCCH_sf"/>
</dbReference>
<dbReference type="Proteomes" id="UP000198372">
    <property type="component" value="Unassembled WGS sequence"/>
</dbReference>
<evidence type="ECO:0000256" key="4">
    <source>
        <dbReference type="PROSITE-ProRule" id="PRU00723"/>
    </source>
</evidence>
<dbReference type="EMBL" id="FMSP01000020">
    <property type="protein sequence ID" value="SCV74394.1"/>
    <property type="molecule type" value="Genomic_DNA"/>
</dbReference>
<evidence type="ECO:0000256" key="3">
    <source>
        <dbReference type="ARBA" id="ARBA00022833"/>
    </source>
</evidence>
<feature type="region of interest" description="Disordered" evidence="5">
    <location>
        <begin position="529"/>
        <end position="620"/>
    </location>
</feature>
<feature type="region of interest" description="Disordered" evidence="5">
    <location>
        <begin position="44"/>
        <end position="65"/>
    </location>
</feature>
<feature type="region of interest" description="Disordered" evidence="5">
    <location>
        <begin position="123"/>
        <end position="170"/>
    </location>
</feature>
<feature type="zinc finger region" description="C3H1-type" evidence="4">
    <location>
        <begin position="322"/>
        <end position="350"/>
    </location>
</feature>
<dbReference type="GO" id="GO:0008270">
    <property type="term" value="F:zinc ion binding"/>
    <property type="evidence" value="ECO:0007669"/>
    <property type="project" value="UniProtKB-KW"/>
</dbReference>
<feature type="domain" description="C3H1-type" evidence="6">
    <location>
        <begin position="407"/>
        <end position="435"/>
    </location>
</feature>
<feature type="region of interest" description="Disordered" evidence="5">
    <location>
        <begin position="461"/>
        <end position="511"/>
    </location>
</feature>
<organism evidence="7 8">
    <name type="scientific">Microbotryum intermedium</name>
    <dbReference type="NCBI Taxonomy" id="269621"/>
    <lineage>
        <taxon>Eukaryota</taxon>
        <taxon>Fungi</taxon>
        <taxon>Dikarya</taxon>
        <taxon>Basidiomycota</taxon>
        <taxon>Pucciniomycotina</taxon>
        <taxon>Microbotryomycetes</taxon>
        <taxon>Microbotryales</taxon>
        <taxon>Microbotryaceae</taxon>
        <taxon>Microbotryum</taxon>
    </lineage>
</organism>
<feature type="compositionally biased region" description="Acidic residues" evidence="5">
    <location>
        <begin position="578"/>
        <end position="602"/>
    </location>
</feature>
<proteinExistence type="predicted"/>
<dbReference type="PROSITE" id="PS50103">
    <property type="entry name" value="ZF_C3H1"/>
    <property type="match status" value="3"/>
</dbReference>
<feature type="compositionally biased region" description="Basic and acidic residues" evidence="5">
    <location>
        <begin position="461"/>
        <end position="474"/>
    </location>
</feature>
<dbReference type="STRING" id="269621.A0A238FR91"/>
<keyword evidence="2 4" id="KW-0863">Zinc-finger</keyword>
<feature type="compositionally biased region" description="Basic and acidic residues" evidence="5">
    <location>
        <begin position="491"/>
        <end position="510"/>
    </location>
</feature>
<feature type="compositionally biased region" description="Acidic residues" evidence="5">
    <location>
        <begin position="537"/>
        <end position="570"/>
    </location>
</feature>
<feature type="zinc finger region" description="C3H1-type" evidence="4">
    <location>
        <begin position="407"/>
        <end position="435"/>
    </location>
</feature>
<dbReference type="SUPFAM" id="SSF90229">
    <property type="entry name" value="CCCH zinc finger"/>
    <property type="match status" value="2"/>
</dbReference>
<dbReference type="PANTHER" id="PTHR46156:SF1">
    <property type="entry name" value="ZINC FINGER CCCH DOMAIN-CONTAINING PROTEIN 3"/>
    <property type="match status" value="1"/>
</dbReference>
<feature type="domain" description="C3H1-type" evidence="6">
    <location>
        <begin position="322"/>
        <end position="350"/>
    </location>
</feature>
<evidence type="ECO:0000256" key="1">
    <source>
        <dbReference type="ARBA" id="ARBA00022723"/>
    </source>
</evidence>
<accession>A0A238FR91</accession>
<gene>
    <name evidence="7" type="ORF">BQ2448_6826</name>
</gene>
<evidence type="ECO:0000256" key="2">
    <source>
        <dbReference type="ARBA" id="ARBA00022771"/>
    </source>
</evidence>
<dbReference type="AlphaFoldDB" id="A0A238FR91"/>
<dbReference type="OrthoDB" id="410307at2759"/>
<evidence type="ECO:0000256" key="5">
    <source>
        <dbReference type="SAM" id="MobiDB-lite"/>
    </source>
</evidence>
<keyword evidence="1 4" id="KW-0479">Metal-binding</keyword>
<evidence type="ECO:0000259" key="6">
    <source>
        <dbReference type="PROSITE" id="PS50103"/>
    </source>
</evidence>
<protein>
    <submittedName>
        <fullName evidence="7">BQ2448_6826 protein</fullName>
    </submittedName>
</protein>